<evidence type="ECO:0000313" key="1">
    <source>
        <dbReference type="EMBL" id="QEC71305.1"/>
    </source>
</evidence>
<dbReference type="KEGG" id="agi:FSB73_06045"/>
<dbReference type="EMBL" id="CP042434">
    <property type="protein sequence ID" value="QEC71305.1"/>
    <property type="molecule type" value="Genomic_DNA"/>
</dbReference>
<proteinExistence type="predicted"/>
<evidence type="ECO:0000313" key="2">
    <source>
        <dbReference type="Proteomes" id="UP000321291"/>
    </source>
</evidence>
<dbReference type="Proteomes" id="UP000321291">
    <property type="component" value="Chromosome"/>
</dbReference>
<sequence length="87" mass="9727">MINGRQCLIGRLIYKLAGNCFIAAAFDDTVHVTVDDTVDDTVDNVDATDDTDDTDDTDSWVYDARKVRLIGGHDNKVHLLKFKENNP</sequence>
<organism evidence="1 2">
    <name type="scientific">Arachidicoccus ginsenosidivorans</name>
    <dbReference type="NCBI Taxonomy" id="496057"/>
    <lineage>
        <taxon>Bacteria</taxon>
        <taxon>Pseudomonadati</taxon>
        <taxon>Bacteroidota</taxon>
        <taxon>Chitinophagia</taxon>
        <taxon>Chitinophagales</taxon>
        <taxon>Chitinophagaceae</taxon>
        <taxon>Arachidicoccus</taxon>
    </lineage>
</organism>
<gene>
    <name evidence="1" type="ORF">FSB73_06045</name>
</gene>
<protein>
    <submittedName>
        <fullName evidence="1">Uncharacterized protein</fullName>
    </submittedName>
</protein>
<name>A0A5B8VK11_9BACT</name>
<dbReference type="AlphaFoldDB" id="A0A5B8VK11"/>
<keyword evidence="2" id="KW-1185">Reference proteome</keyword>
<accession>A0A5B8VK11</accession>
<reference evidence="1 2" key="1">
    <citation type="journal article" date="2017" name="Int. J. Syst. Evol. Microbiol.">
        <title>Arachidicoccus ginsenosidivorans sp. nov., with ginsenoside-converting activity isolated from ginseng cultivating soil.</title>
        <authorList>
            <person name="Siddiqi M.Z."/>
            <person name="Aslam Z."/>
            <person name="Im W.T."/>
        </authorList>
    </citation>
    <scope>NUCLEOTIDE SEQUENCE [LARGE SCALE GENOMIC DNA]</scope>
    <source>
        <strain evidence="1 2">Gsoil 809</strain>
    </source>
</reference>